<evidence type="ECO:0000256" key="1">
    <source>
        <dbReference type="ARBA" id="ARBA00022563"/>
    </source>
</evidence>
<dbReference type="AlphaFoldDB" id="X1EK93"/>
<comment type="caution">
    <text evidence="5">The sequence shown here is derived from an EMBL/GenBank/DDBJ whole genome shotgun (WGS) entry which is preliminary data.</text>
</comment>
<dbReference type="EMBL" id="BART01031820">
    <property type="protein sequence ID" value="GAH17544.1"/>
    <property type="molecule type" value="Genomic_DNA"/>
</dbReference>
<gene>
    <name evidence="5" type="ORF">S01H4_55179</name>
</gene>
<evidence type="ECO:0000256" key="2">
    <source>
        <dbReference type="ARBA" id="ARBA00022598"/>
    </source>
</evidence>
<keyword evidence="4" id="KW-0067">ATP-binding</keyword>
<dbReference type="Pfam" id="PF01268">
    <property type="entry name" value="FTHFS"/>
    <property type="match status" value="1"/>
</dbReference>
<organism evidence="5">
    <name type="scientific">marine sediment metagenome</name>
    <dbReference type="NCBI Taxonomy" id="412755"/>
    <lineage>
        <taxon>unclassified sequences</taxon>
        <taxon>metagenomes</taxon>
        <taxon>ecological metagenomes</taxon>
    </lineage>
</organism>
<evidence type="ECO:0000313" key="5">
    <source>
        <dbReference type="EMBL" id="GAH17544.1"/>
    </source>
</evidence>
<name>X1EK93_9ZZZZ</name>
<dbReference type="Gene3D" id="3.30.1510.10">
    <property type="entry name" value="Domain 2, N(10)-formyltetrahydrofolate synthetase"/>
    <property type="match status" value="1"/>
</dbReference>
<feature type="non-terminal residue" evidence="5">
    <location>
        <position position="176"/>
    </location>
</feature>
<proteinExistence type="predicted"/>
<sequence>MAILSLATNVFDLRERLGRMTVAYTTDGNPVTAEDLKAAGAMTVLLKDALKPNLIQTLEHGPCLMHCGPFANIAHGNNSVLADLIATKLGDYVVTESGFGADMGFEKMCNIKCRTSGLKVDSAVVVCTIRALKMHGGAIKVVAGKPLDQETLGRENLEAVAKGCENLEKHVENVLL</sequence>
<protein>
    <recommendedName>
        <fullName evidence="6">Formate--tetrahydrofolate ligase</fullName>
    </recommendedName>
</protein>
<dbReference type="GO" id="GO:0004329">
    <property type="term" value="F:formate-tetrahydrofolate ligase activity"/>
    <property type="evidence" value="ECO:0007669"/>
    <property type="project" value="InterPro"/>
</dbReference>
<keyword evidence="1" id="KW-0554">One-carbon metabolism</keyword>
<dbReference type="InterPro" id="IPR000559">
    <property type="entry name" value="Formate_THF_ligase"/>
</dbReference>
<evidence type="ECO:0000256" key="3">
    <source>
        <dbReference type="ARBA" id="ARBA00022741"/>
    </source>
</evidence>
<keyword evidence="2" id="KW-0436">Ligase</keyword>
<reference evidence="5" key="1">
    <citation type="journal article" date="2014" name="Front. Microbiol.">
        <title>High frequency of phylogenetically diverse reductive dehalogenase-homologous genes in deep subseafloor sedimentary metagenomes.</title>
        <authorList>
            <person name="Kawai M."/>
            <person name="Futagami T."/>
            <person name="Toyoda A."/>
            <person name="Takaki Y."/>
            <person name="Nishi S."/>
            <person name="Hori S."/>
            <person name="Arai W."/>
            <person name="Tsubouchi T."/>
            <person name="Morono Y."/>
            <person name="Uchiyama I."/>
            <person name="Ito T."/>
            <person name="Fujiyama A."/>
            <person name="Inagaki F."/>
            <person name="Takami H."/>
        </authorList>
    </citation>
    <scope>NUCLEOTIDE SEQUENCE</scope>
    <source>
        <strain evidence="5">Expedition CK06-06</strain>
    </source>
</reference>
<accession>X1EK93</accession>
<dbReference type="GO" id="GO:0006730">
    <property type="term" value="P:one-carbon metabolic process"/>
    <property type="evidence" value="ECO:0007669"/>
    <property type="project" value="UniProtKB-KW"/>
</dbReference>
<evidence type="ECO:0008006" key="6">
    <source>
        <dbReference type="Google" id="ProtNLM"/>
    </source>
</evidence>
<evidence type="ECO:0000256" key="4">
    <source>
        <dbReference type="ARBA" id="ARBA00022840"/>
    </source>
</evidence>
<keyword evidence="3" id="KW-0547">Nucleotide-binding</keyword>
<dbReference type="SUPFAM" id="SSF52540">
    <property type="entry name" value="P-loop containing nucleoside triphosphate hydrolases"/>
    <property type="match status" value="1"/>
</dbReference>
<dbReference type="InterPro" id="IPR027417">
    <property type="entry name" value="P-loop_NTPase"/>
</dbReference>
<dbReference type="GO" id="GO:0005524">
    <property type="term" value="F:ATP binding"/>
    <property type="evidence" value="ECO:0007669"/>
    <property type="project" value="UniProtKB-KW"/>
</dbReference>
<dbReference type="Gene3D" id="3.40.50.300">
    <property type="entry name" value="P-loop containing nucleotide triphosphate hydrolases"/>
    <property type="match status" value="1"/>
</dbReference>